<protein>
    <recommendedName>
        <fullName evidence="3">F-box domain-containing protein</fullName>
    </recommendedName>
</protein>
<gene>
    <name evidence="1" type="ORF">EXIGLDRAFT_832455</name>
</gene>
<dbReference type="Proteomes" id="UP000077266">
    <property type="component" value="Unassembled WGS sequence"/>
</dbReference>
<organism evidence="1 2">
    <name type="scientific">Exidia glandulosa HHB12029</name>
    <dbReference type="NCBI Taxonomy" id="1314781"/>
    <lineage>
        <taxon>Eukaryota</taxon>
        <taxon>Fungi</taxon>
        <taxon>Dikarya</taxon>
        <taxon>Basidiomycota</taxon>
        <taxon>Agaricomycotina</taxon>
        <taxon>Agaricomycetes</taxon>
        <taxon>Auriculariales</taxon>
        <taxon>Exidiaceae</taxon>
        <taxon>Exidia</taxon>
    </lineage>
</organism>
<accession>A0A165LLB5</accession>
<dbReference type="InParanoid" id="A0A165LLB5"/>
<keyword evidence="2" id="KW-1185">Reference proteome</keyword>
<dbReference type="EMBL" id="KV425923">
    <property type="protein sequence ID" value="KZV98005.1"/>
    <property type="molecule type" value="Genomic_DNA"/>
</dbReference>
<reference evidence="1 2" key="1">
    <citation type="journal article" date="2016" name="Mol. Biol. Evol.">
        <title>Comparative Genomics of Early-Diverging Mushroom-Forming Fungi Provides Insights into the Origins of Lignocellulose Decay Capabilities.</title>
        <authorList>
            <person name="Nagy L.G."/>
            <person name="Riley R."/>
            <person name="Tritt A."/>
            <person name="Adam C."/>
            <person name="Daum C."/>
            <person name="Floudas D."/>
            <person name="Sun H."/>
            <person name="Yadav J.S."/>
            <person name="Pangilinan J."/>
            <person name="Larsson K.H."/>
            <person name="Matsuura K."/>
            <person name="Barry K."/>
            <person name="Labutti K."/>
            <person name="Kuo R."/>
            <person name="Ohm R.A."/>
            <person name="Bhattacharya S.S."/>
            <person name="Shirouzu T."/>
            <person name="Yoshinaga Y."/>
            <person name="Martin F.M."/>
            <person name="Grigoriev I.V."/>
            <person name="Hibbett D.S."/>
        </authorList>
    </citation>
    <scope>NUCLEOTIDE SEQUENCE [LARGE SCALE GENOMIC DNA]</scope>
    <source>
        <strain evidence="1 2">HHB12029</strain>
    </source>
</reference>
<dbReference type="AlphaFoldDB" id="A0A165LLB5"/>
<evidence type="ECO:0008006" key="3">
    <source>
        <dbReference type="Google" id="ProtNLM"/>
    </source>
</evidence>
<name>A0A165LLB5_EXIGL</name>
<proteinExistence type="predicted"/>
<sequence length="482" mass="54273">MPTLPYDVLRPIITRERLSRSALCSLCLVSREFYGLANPRLFHTVAFSSIQLHQLHLFLQAITVDLILARNVVSLSIDTKLVTHATMRIFIDALPGLQMLHHLYCRSVAQCIQYDVRTIDYIAALPRLESFHILIPGYSTSAEERLLDRLSAMKHIRIDNSGSNVYRAGSSSLGRLLSRSKDTLEKLELVETDQSISVLADPHYPWSQVEELTVSMITSRSSARSFPNVRRLSVLSRKNAAIDVDALVDPTFFPHLTQLAVCTTGSVEGISVKRDIRHLFVELTAPSFFPFLTLFNWGAFRSLHLSWTRREPSGVLDTLHTVLEQCNHLRYLGFHSSESLHPDADVLPFLEVLNIPSGRYPASLRYIVLTVGHDKRQSQGQGRQSQGDFQTTRAERGVARGITRLFSSYPRLCHFQTTRGIRSEIWRKSGLDSPIGYVGALGGDRVGGKVFFKFVDEEDALTTNLDDVARFIDLEESMESSV</sequence>
<evidence type="ECO:0000313" key="1">
    <source>
        <dbReference type="EMBL" id="KZV98005.1"/>
    </source>
</evidence>
<evidence type="ECO:0000313" key="2">
    <source>
        <dbReference type="Proteomes" id="UP000077266"/>
    </source>
</evidence>